<feature type="transmembrane region" description="Helical" evidence="5">
    <location>
        <begin position="113"/>
        <end position="136"/>
    </location>
</feature>
<gene>
    <name evidence="6" type="ORF">CMU_020290</name>
</gene>
<feature type="transmembrane region" description="Helical" evidence="5">
    <location>
        <begin position="279"/>
        <end position="299"/>
    </location>
</feature>
<keyword evidence="4 5" id="KW-0472">Membrane</keyword>
<evidence type="ECO:0000256" key="3">
    <source>
        <dbReference type="ARBA" id="ARBA00022989"/>
    </source>
</evidence>
<evidence type="ECO:0000256" key="5">
    <source>
        <dbReference type="SAM" id="Phobius"/>
    </source>
</evidence>
<keyword evidence="3 5" id="KW-1133">Transmembrane helix</keyword>
<feature type="transmembrane region" description="Helical" evidence="5">
    <location>
        <begin position="14"/>
        <end position="38"/>
    </location>
</feature>
<evidence type="ECO:0000313" key="7">
    <source>
        <dbReference type="Proteomes" id="UP000001460"/>
    </source>
</evidence>
<feature type="transmembrane region" description="Helical" evidence="5">
    <location>
        <begin position="251"/>
        <end position="273"/>
    </location>
</feature>
<reference evidence="6" key="1">
    <citation type="submission" date="2008-06" db="EMBL/GenBank/DDBJ databases">
        <authorList>
            <person name="Lorenzi H."/>
            <person name="Inman J."/>
            <person name="Miller J."/>
            <person name="Schobel S."/>
            <person name="Amedeo P."/>
            <person name="Caler E.V."/>
            <person name="da Silva J."/>
        </authorList>
    </citation>
    <scope>NUCLEOTIDE SEQUENCE [LARGE SCALE GENOMIC DNA]</scope>
    <source>
        <strain evidence="6">RN66</strain>
    </source>
</reference>
<dbReference type="Pfam" id="PF05653">
    <property type="entry name" value="Mg_trans_NIPA"/>
    <property type="match status" value="1"/>
</dbReference>
<dbReference type="RefSeq" id="XP_002142634.1">
    <property type="nucleotide sequence ID" value="XM_002142598.1"/>
</dbReference>
<comment type="subcellular location">
    <subcellularLocation>
        <location evidence="1">Membrane</location>
        <topology evidence="1">Multi-pass membrane protein</topology>
    </subcellularLocation>
</comment>
<protein>
    <recommendedName>
        <fullName evidence="8">Magnesium transporter</fullName>
    </recommendedName>
</protein>
<name>B6AJ48_CRYMR</name>
<accession>B6AJ48</accession>
<dbReference type="InterPro" id="IPR008521">
    <property type="entry name" value="Mg_trans_NIPA"/>
</dbReference>
<keyword evidence="7" id="KW-1185">Reference proteome</keyword>
<dbReference type="AlphaFoldDB" id="B6AJ48"/>
<evidence type="ECO:0000256" key="2">
    <source>
        <dbReference type="ARBA" id="ARBA00022692"/>
    </source>
</evidence>
<sequence>MDFSVILSSIFVNYWYIGALSAICSAISAAMGDILTRYSFVYEESLPESERRILLLRPYWLCGMTLTIILNPLITLFAYSFTAASVVMPFVGLQIILSLVFAHFILGEHIRIIDYVAFGIISVGITVALFCGAKYIKINTDEFSITDAYIAYNAILGISLAICICLSLPINPLIFWTKLQRFCITTVSGLAGAACCVSAKGGILLIEIAASGEWFKYFNPYLVGNIFVCISMAIIQVFYLNWALLRYPATFVVPVVNSVLIAVGSTGAIIVYQETPRNSLGFILGVIAVIIGIIMLSHASNDRTHCSIRGPREINKDINNLQKHILMSQASTAANSFEASSISGENTEDIIDLETVNLVDK</sequence>
<evidence type="ECO:0000256" key="1">
    <source>
        <dbReference type="ARBA" id="ARBA00004141"/>
    </source>
</evidence>
<dbReference type="GeneID" id="6997761"/>
<evidence type="ECO:0008006" key="8">
    <source>
        <dbReference type="Google" id="ProtNLM"/>
    </source>
</evidence>
<dbReference type="EMBL" id="DS989738">
    <property type="protein sequence ID" value="EEA08285.1"/>
    <property type="molecule type" value="Genomic_DNA"/>
</dbReference>
<evidence type="ECO:0000313" key="6">
    <source>
        <dbReference type="EMBL" id="EEA08285.1"/>
    </source>
</evidence>
<proteinExistence type="predicted"/>
<feature type="transmembrane region" description="Helical" evidence="5">
    <location>
        <begin position="182"/>
        <end position="206"/>
    </location>
</feature>
<feature type="transmembrane region" description="Helical" evidence="5">
    <location>
        <begin position="87"/>
        <end position="106"/>
    </location>
</feature>
<dbReference type="OrthoDB" id="330388at2759"/>
<evidence type="ECO:0000256" key="4">
    <source>
        <dbReference type="ARBA" id="ARBA00023136"/>
    </source>
</evidence>
<dbReference type="InterPro" id="IPR037185">
    <property type="entry name" value="EmrE-like"/>
</dbReference>
<dbReference type="PANTHER" id="PTHR12570">
    <property type="match status" value="1"/>
</dbReference>
<feature type="transmembrane region" description="Helical" evidence="5">
    <location>
        <begin position="148"/>
        <end position="170"/>
    </location>
</feature>
<dbReference type="PANTHER" id="PTHR12570:SF65">
    <property type="entry name" value="MAGNESIUM TRANSPORTER NIPA9-RELATED"/>
    <property type="match status" value="1"/>
</dbReference>
<dbReference type="eggNOG" id="KOG2922">
    <property type="taxonomic scope" value="Eukaryota"/>
</dbReference>
<keyword evidence="2 5" id="KW-0812">Transmembrane</keyword>
<feature type="transmembrane region" description="Helical" evidence="5">
    <location>
        <begin position="218"/>
        <end position="239"/>
    </location>
</feature>
<organism evidence="6 7">
    <name type="scientific">Cryptosporidium muris (strain RN66)</name>
    <dbReference type="NCBI Taxonomy" id="441375"/>
    <lineage>
        <taxon>Eukaryota</taxon>
        <taxon>Sar</taxon>
        <taxon>Alveolata</taxon>
        <taxon>Apicomplexa</taxon>
        <taxon>Conoidasida</taxon>
        <taxon>Coccidia</taxon>
        <taxon>Eucoccidiorida</taxon>
        <taxon>Eimeriorina</taxon>
        <taxon>Cryptosporidiidae</taxon>
        <taxon>Cryptosporidium</taxon>
    </lineage>
</organism>
<dbReference type="VEuPathDB" id="CryptoDB:CMU_020290"/>
<dbReference type="GO" id="GO:0016020">
    <property type="term" value="C:membrane"/>
    <property type="evidence" value="ECO:0007669"/>
    <property type="project" value="UniProtKB-SubCell"/>
</dbReference>
<dbReference type="Proteomes" id="UP000001460">
    <property type="component" value="Unassembled WGS sequence"/>
</dbReference>
<dbReference type="GO" id="GO:0015095">
    <property type="term" value="F:magnesium ion transmembrane transporter activity"/>
    <property type="evidence" value="ECO:0007669"/>
    <property type="project" value="InterPro"/>
</dbReference>
<dbReference type="SUPFAM" id="SSF103481">
    <property type="entry name" value="Multidrug resistance efflux transporter EmrE"/>
    <property type="match status" value="1"/>
</dbReference>
<feature type="transmembrane region" description="Helical" evidence="5">
    <location>
        <begin position="59"/>
        <end position="81"/>
    </location>
</feature>